<dbReference type="EMBL" id="LFXJ01000010">
    <property type="protein sequence ID" value="KMY29307.1"/>
    <property type="molecule type" value="Genomic_DNA"/>
</dbReference>
<proteinExistence type="predicted"/>
<dbReference type="Proteomes" id="UP000037326">
    <property type="component" value="Unassembled WGS sequence"/>
</dbReference>
<dbReference type="GeneID" id="96600415"/>
<evidence type="ECO:0000313" key="2">
    <source>
        <dbReference type="Proteomes" id="UP000037326"/>
    </source>
</evidence>
<dbReference type="RefSeq" id="WP_049668213.1">
    <property type="nucleotide sequence ID" value="NZ_LFXJ01000010.1"/>
</dbReference>
<reference evidence="2" key="1">
    <citation type="submission" date="2015-07" db="EMBL/GenBank/DDBJ databases">
        <authorList>
            <consortium name="Consortium for Microbial Forensics and Genomics (microFORGE)"/>
            <person name="Knight B.M."/>
            <person name="Roberts D.P."/>
            <person name="Lin D."/>
            <person name="Hari K."/>
            <person name="Fletcher J."/>
            <person name="Melcher U."/>
            <person name="Blagden T."/>
            <person name="Winegar R.A."/>
        </authorList>
    </citation>
    <scope>NUCLEOTIDE SEQUENCE [LARGE SCALE GENOMIC DNA]</scope>
    <source>
        <strain evidence="2">DSM 23493</strain>
    </source>
</reference>
<sequence length="60" mass="6565">MNANLSCFSVGVQTSAEIEELSLRAPRPVEIYLCESEATATGFVSVRKRSDSNNNTRLSD</sequence>
<protein>
    <submittedName>
        <fullName evidence="1">Uncharacterized protein</fullName>
    </submittedName>
</protein>
<dbReference type="AlphaFoldDB" id="A0A0K9F549"/>
<comment type="caution">
    <text evidence="1">The sequence shown here is derived from an EMBL/GenBank/DDBJ whole genome shotgun (WGS) entry which is preliminary data.</text>
</comment>
<gene>
    <name evidence="1" type="ORF">ACZ11_19590</name>
</gene>
<dbReference type="PATRIC" id="fig|582475.4.peg.2994"/>
<dbReference type="OrthoDB" id="2742347at2"/>
<evidence type="ECO:0000313" key="1">
    <source>
        <dbReference type="EMBL" id="KMY29307.1"/>
    </source>
</evidence>
<accession>A0A0K9F549</accession>
<name>A0A0K9F549_9BACI</name>
<organism evidence="1 2">
    <name type="scientific">Lysinibacillus xylanilyticus</name>
    <dbReference type="NCBI Taxonomy" id="582475"/>
    <lineage>
        <taxon>Bacteria</taxon>
        <taxon>Bacillati</taxon>
        <taxon>Bacillota</taxon>
        <taxon>Bacilli</taxon>
        <taxon>Bacillales</taxon>
        <taxon>Bacillaceae</taxon>
        <taxon>Lysinibacillus</taxon>
    </lineage>
</organism>